<dbReference type="SUPFAM" id="SSF54862">
    <property type="entry name" value="4Fe-4S ferredoxins"/>
    <property type="match status" value="1"/>
</dbReference>
<feature type="transmembrane region" description="Helical" evidence="7">
    <location>
        <begin position="12"/>
        <end position="34"/>
    </location>
</feature>
<evidence type="ECO:0000313" key="9">
    <source>
        <dbReference type="EMBL" id="OLA39132.1"/>
    </source>
</evidence>
<dbReference type="PROSITE" id="PS51379">
    <property type="entry name" value="4FE4S_FER_2"/>
    <property type="match status" value="2"/>
</dbReference>
<dbReference type="GO" id="GO:0005886">
    <property type="term" value="C:plasma membrane"/>
    <property type="evidence" value="ECO:0007669"/>
    <property type="project" value="TreeGrafter"/>
</dbReference>
<dbReference type="EMBL" id="MNTG01000002">
    <property type="protein sequence ID" value="OLA39132.1"/>
    <property type="molecule type" value="Genomic_DNA"/>
</dbReference>
<evidence type="ECO:0000256" key="2">
    <source>
        <dbReference type="ARBA" id="ARBA00022485"/>
    </source>
</evidence>
<dbReference type="PROSITE" id="PS00198">
    <property type="entry name" value="4FE4S_FER_1"/>
    <property type="match status" value="2"/>
</dbReference>
<feature type="transmembrane region" description="Helical" evidence="7">
    <location>
        <begin position="158"/>
        <end position="180"/>
    </location>
</feature>
<dbReference type="Pfam" id="PF13237">
    <property type="entry name" value="Fer4_10"/>
    <property type="match status" value="1"/>
</dbReference>
<evidence type="ECO:0000313" key="10">
    <source>
        <dbReference type="Proteomes" id="UP000186777"/>
    </source>
</evidence>
<dbReference type="Gene3D" id="3.30.70.20">
    <property type="match status" value="2"/>
</dbReference>
<dbReference type="GO" id="GO:0051539">
    <property type="term" value="F:4 iron, 4 sulfur cluster binding"/>
    <property type="evidence" value="ECO:0007669"/>
    <property type="project" value="UniProtKB-KW"/>
</dbReference>
<dbReference type="STRING" id="626940.BHW43_02050"/>
<evidence type="ECO:0000256" key="6">
    <source>
        <dbReference type="ARBA" id="ARBA00023014"/>
    </source>
</evidence>
<organism evidence="9 10">
    <name type="scientific">Phascolarctobacterium succinatutens</name>
    <dbReference type="NCBI Taxonomy" id="626940"/>
    <lineage>
        <taxon>Bacteria</taxon>
        <taxon>Bacillati</taxon>
        <taxon>Bacillota</taxon>
        <taxon>Negativicutes</taxon>
        <taxon>Acidaminococcales</taxon>
        <taxon>Acidaminococcaceae</taxon>
        <taxon>Phascolarctobacterium</taxon>
    </lineage>
</organism>
<sequence length="272" mass="30426">MLYNLKRLTGYALGFVLFYAPVALFQRCLFYLLYGSWQPQSIHGLCFRIPIEHILDGIIWRLTPISMLSTLLLLAAAFFLGPVFCGRLCPAGAFTEYLSKLVPSKFQISWHRYTEIAPIRYGMLAGFCLVPFFGGILACSYCNFFLFDLLANYYTRGYFISLTSSLLLTAIMWVLVFGIFTKGGRGFCNFLCPVGAAQGLMHALGCKLPFVLRMRIDKNQCIGCGLCEKKCPMESAELAEGKAQINQHNCICCGVCQHACPVQAISYGRNRV</sequence>
<feature type="transmembrane region" description="Helical" evidence="7">
    <location>
        <begin position="58"/>
        <end position="80"/>
    </location>
</feature>
<dbReference type="PANTHER" id="PTHR30176">
    <property type="entry name" value="FERREDOXIN-TYPE PROTEIN NAPH"/>
    <property type="match status" value="1"/>
</dbReference>
<gene>
    <name evidence="9" type="ORF">BHW43_02050</name>
</gene>
<keyword evidence="2" id="KW-0004">4Fe-4S</keyword>
<keyword evidence="5" id="KW-0408">Iron</keyword>
<feature type="domain" description="4Fe-4S ferredoxin-type" evidence="8">
    <location>
        <begin position="242"/>
        <end position="270"/>
    </location>
</feature>
<protein>
    <submittedName>
        <fullName evidence="9">4Fe-4S ferredoxin</fullName>
    </submittedName>
</protein>
<evidence type="ECO:0000256" key="1">
    <source>
        <dbReference type="ARBA" id="ARBA00022448"/>
    </source>
</evidence>
<dbReference type="PANTHER" id="PTHR30176:SF3">
    <property type="entry name" value="FERREDOXIN-TYPE PROTEIN NAPH"/>
    <property type="match status" value="1"/>
</dbReference>
<dbReference type="InterPro" id="IPR017896">
    <property type="entry name" value="4Fe4S_Fe-S-bd"/>
</dbReference>
<keyword evidence="4" id="KW-0249">Electron transport</keyword>
<evidence type="ECO:0000256" key="7">
    <source>
        <dbReference type="SAM" id="Phobius"/>
    </source>
</evidence>
<keyword evidence="3" id="KW-0479">Metal-binding</keyword>
<dbReference type="RefSeq" id="WP_303679303.1">
    <property type="nucleotide sequence ID" value="NZ_DAWEIQ010000028.1"/>
</dbReference>
<evidence type="ECO:0000256" key="3">
    <source>
        <dbReference type="ARBA" id="ARBA00022723"/>
    </source>
</evidence>
<evidence type="ECO:0000256" key="5">
    <source>
        <dbReference type="ARBA" id="ARBA00023004"/>
    </source>
</evidence>
<dbReference type="AlphaFoldDB" id="A0A1Q6R9T8"/>
<keyword evidence="7" id="KW-1133">Transmembrane helix</keyword>
<reference evidence="9 10" key="1">
    <citation type="journal article" date="2016" name="Nat. Biotechnol.">
        <title>Measurement of bacterial replication rates in microbial communities.</title>
        <authorList>
            <person name="Brown C.T."/>
            <person name="Olm M.R."/>
            <person name="Thomas B.C."/>
            <person name="Banfield J.F."/>
        </authorList>
    </citation>
    <scope>NUCLEOTIDE SEQUENCE [LARGE SCALE GENOMIC DNA]</scope>
    <source>
        <strain evidence="9">46_33</strain>
    </source>
</reference>
<evidence type="ECO:0000256" key="4">
    <source>
        <dbReference type="ARBA" id="ARBA00022982"/>
    </source>
</evidence>
<dbReference type="Pfam" id="PF12801">
    <property type="entry name" value="Fer4_5"/>
    <property type="match status" value="2"/>
</dbReference>
<keyword evidence="6" id="KW-0411">Iron-sulfur</keyword>
<dbReference type="InterPro" id="IPR017900">
    <property type="entry name" value="4Fe4S_Fe_S_CS"/>
</dbReference>
<name>A0A1Q6R9T8_9FIRM</name>
<feature type="domain" description="4Fe-4S ferredoxin-type" evidence="8">
    <location>
        <begin position="212"/>
        <end position="241"/>
    </location>
</feature>
<dbReference type="Proteomes" id="UP000186777">
    <property type="component" value="Unassembled WGS sequence"/>
</dbReference>
<keyword evidence="7" id="KW-0812">Transmembrane</keyword>
<accession>A0A1Q6R9T8</accession>
<keyword evidence="1" id="KW-0813">Transport</keyword>
<comment type="caution">
    <text evidence="9">The sequence shown here is derived from an EMBL/GenBank/DDBJ whole genome shotgun (WGS) entry which is preliminary data.</text>
</comment>
<dbReference type="InterPro" id="IPR051684">
    <property type="entry name" value="Electron_Trans/Redox"/>
</dbReference>
<dbReference type="GO" id="GO:0046872">
    <property type="term" value="F:metal ion binding"/>
    <property type="evidence" value="ECO:0007669"/>
    <property type="project" value="UniProtKB-KW"/>
</dbReference>
<feature type="transmembrane region" description="Helical" evidence="7">
    <location>
        <begin position="121"/>
        <end position="146"/>
    </location>
</feature>
<keyword evidence="7" id="KW-0472">Membrane</keyword>
<proteinExistence type="predicted"/>
<evidence type="ECO:0000259" key="8">
    <source>
        <dbReference type="PROSITE" id="PS51379"/>
    </source>
</evidence>